<dbReference type="PROSITE" id="PS50046">
    <property type="entry name" value="PHYTOCHROME_2"/>
    <property type="match status" value="1"/>
</dbReference>
<dbReference type="Pfam" id="PF01590">
    <property type="entry name" value="GAF"/>
    <property type="match status" value="1"/>
</dbReference>
<dbReference type="SUPFAM" id="SSF55781">
    <property type="entry name" value="GAF domain-like"/>
    <property type="match status" value="1"/>
</dbReference>
<dbReference type="RefSeq" id="WP_006618608.1">
    <property type="nucleotide sequence ID" value="NZ_BIMW01000036.1"/>
</dbReference>
<dbReference type="InterPro" id="IPR016132">
    <property type="entry name" value="Phyto_chromo_attachment"/>
</dbReference>
<accession>A0A5M3T024</accession>
<dbReference type="GeneID" id="301686005"/>
<protein>
    <recommendedName>
        <fullName evidence="1">Phytochrome chromophore attachment site domain-containing protein</fullName>
    </recommendedName>
</protein>
<organism evidence="2 3">
    <name type="scientific">Limnospira platensis NIES-46</name>
    <dbReference type="NCBI Taxonomy" id="1236695"/>
    <lineage>
        <taxon>Bacteria</taxon>
        <taxon>Bacillati</taxon>
        <taxon>Cyanobacteriota</taxon>
        <taxon>Cyanophyceae</taxon>
        <taxon>Oscillatoriophycideae</taxon>
        <taxon>Oscillatoriales</taxon>
        <taxon>Sirenicapillariaceae</taxon>
        <taxon>Limnospira</taxon>
    </lineage>
</organism>
<sequence>MVPLVVDDRLWGLMIASHQDQPRDWQTGEIQLLQALSIQLAIALKQATQHEQLQNEISQRQKAQLALASLNTELETRVEQRTADLQARIAGYRGLMEGASDAILLATPEGYLIEANAAAEYRFRLLPYRSSAD</sequence>
<reference evidence="2 3" key="1">
    <citation type="journal article" date="2019" name="J Genomics">
        <title>The Draft Genome of a Hydrogen-producing Cyanobacterium, Arthrospira platensis NIES-46.</title>
        <authorList>
            <person name="Suzuki S."/>
            <person name="Yamaguchi H."/>
            <person name="Kawachi M."/>
        </authorList>
    </citation>
    <scope>NUCLEOTIDE SEQUENCE [LARGE SCALE GENOMIC DNA]</scope>
    <source>
        <strain evidence="2 3">NIES-46</strain>
    </source>
</reference>
<proteinExistence type="predicted"/>
<evidence type="ECO:0000259" key="1">
    <source>
        <dbReference type="PROSITE" id="PS50046"/>
    </source>
</evidence>
<gene>
    <name evidence="2" type="ORF">NIES46_07950</name>
</gene>
<name>A0A5M3T024_LIMPL</name>
<dbReference type="EMBL" id="BIMW01000036">
    <property type="protein sequence ID" value="GCE92754.1"/>
    <property type="molecule type" value="Genomic_DNA"/>
</dbReference>
<dbReference type="Proteomes" id="UP000326169">
    <property type="component" value="Unassembled WGS sequence"/>
</dbReference>
<dbReference type="InterPro" id="IPR003018">
    <property type="entry name" value="GAF"/>
</dbReference>
<comment type="caution">
    <text evidence="2">The sequence shown here is derived from an EMBL/GenBank/DDBJ whole genome shotgun (WGS) entry which is preliminary data.</text>
</comment>
<evidence type="ECO:0000313" key="3">
    <source>
        <dbReference type="Proteomes" id="UP000326169"/>
    </source>
</evidence>
<dbReference type="Gene3D" id="3.30.450.40">
    <property type="match status" value="1"/>
</dbReference>
<keyword evidence="3" id="KW-1185">Reference proteome</keyword>
<dbReference type="InterPro" id="IPR029016">
    <property type="entry name" value="GAF-like_dom_sf"/>
</dbReference>
<evidence type="ECO:0000313" key="2">
    <source>
        <dbReference type="EMBL" id="GCE92754.1"/>
    </source>
</evidence>
<feature type="domain" description="Phytochrome chromophore attachment site" evidence="1">
    <location>
        <begin position="1"/>
        <end position="39"/>
    </location>
</feature>